<name>A0A0V1G9E2_9BILA</name>
<sequence length="54" mass="6303">MKLRANVIRISIFLLADIRGNFRAKLNEIELYAVLSSAQSLYRFLLFPLQSHHD</sequence>
<organism evidence="1 2">
    <name type="scientific">Trichinella zimbabwensis</name>
    <dbReference type="NCBI Taxonomy" id="268475"/>
    <lineage>
        <taxon>Eukaryota</taxon>
        <taxon>Metazoa</taxon>
        <taxon>Ecdysozoa</taxon>
        <taxon>Nematoda</taxon>
        <taxon>Enoplea</taxon>
        <taxon>Dorylaimia</taxon>
        <taxon>Trichinellida</taxon>
        <taxon>Trichinellidae</taxon>
        <taxon>Trichinella</taxon>
    </lineage>
</organism>
<dbReference type="AlphaFoldDB" id="A0A0V1G9E2"/>
<protein>
    <submittedName>
        <fullName evidence="1">Uncharacterized protein</fullName>
    </submittedName>
</protein>
<dbReference type="Proteomes" id="UP000055024">
    <property type="component" value="Unassembled WGS sequence"/>
</dbReference>
<proteinExistence type="predicted"/>
<evidence type="ECO:0000313" key="1">
    <source>
        <dbReference type="EMBL" id="KRY94147.1"/>
    </source>
</evidence>
<evidence type="ECO:0000313" key="2">
    <source>
        <dbReference type="Proteomes" id="UP000055024"/>
    </source>
</evidence>
<accession>A0A0V1G9E2</accession>
<reference evidence="1 2" key="1">
    <citation type="submission" date="2015-01" db="EMBL/GenBank/DDBJ databases">
        <title>Evolution of Trichinella species and genotypes.</title>
        <authorList>
            <person name="Korhonen P.K."/>
            <person name="Edoardo P."/>
            <person name="Giuseppe L.R."/>
            <person name="Gasser R.B."/>
        </authorList>
    </citation>
    <scope>NUCLEOTIDE SEQUENCE [LARGE SCALE GENOMIC DNA]</scope>
    <source>
        <strain evidence="1">ISS1029</strain>
    </source>
</reference>
<keyword evidence="2" id="KW-1185">Reference proteome</keyword>
<dbReference type="EMBL" id="JYDP01005496">
    <property type="protein sequence ID" value="KRY94147.1"/>
    <property type="molecule type" value="Genomic_DNA"/>
</dbReference>
<gene>
    <name evidence="1" type="ORF">T11_1139</name>
</gene>
<comment type="caution">
    <text evidence="1">The sequence shown here is derived from an EMBL/GenBank/DDBJ whole genome shotgun (WGS) entry which is preliminary data.</text>
</comment>